<name>M1ZZX1_CLOBO</name>
<feature type="transmembrane region" description="Helical" evidence="1">
    <location>
        <begin position="6"/>
        <end position="24"/>
    </location>
</feature>
<reference evidence="2 3" key="1">
    <citation type="submission" date="2012-10" db="EMBL/GenBank/DDBJ databases">
        <authorList>
            <person name="Strain E.A."/>
            <person name="Brown E."/>
            <person name="Allard M.W."/>
            <person name="Gonzalez-Escalona N."/>
            <person name="Timme R."/>
        </authorList>
    </citation>
    <scope>NUCLEOTIDE SEQUENCE [LARGE SCALE GENOMIC DNA]</scope>
    <source>
        <strain evidence="2 3">CFSAN001627</strain>
    </source>
</reference>
<dbReference type="Proteomes" id="UP000011944">
    <property type="component" value="Unassembled WGS sequence"/>
</dbReference>
<proteinExistence type="predicted"/>
<dbReference type="AlphaFoldDB" id="M1ZZX1"/>
<accession>M1ZZX1</accession>
<sequence>MKTKNTIGKILGATIAVASSVFIVKKLNNKFRKNNFEEMEYKKAFRSKIHSIKNDGDNLKHKMKDKGKDIKENLKNRSEKIGEKLNITGEDVNDIYEEGKNKFQETLEETMEDS</sequence>
<evidence type="ECO:0000313" key="2">
    <source>
        <dbReference type="EMBL" id="EKN43398.1"/>
    </source>
</evidence>
<feature type="non-terminal residue" evidence="2">
    <location>
        <position position="114"/>
    </location>
</feature>
<evidence type="ECO:0000313" key="3">
    <source>
        <dbReference type="Proteomes" id="UP000011944"/>
    </source>
</evidence>
<gene>
    <name evidence="2" type="ORF">CFSAN001627_00760</name>
</gene>
<protein>
    <recommendedName>
        <fullName evidence="4">YtxH domain-containing protein</fullName>
    </recommendedName>
</protein>
<keyword evidence="1" id="KW-0472">Membrane</keyword>
<reference evidence="2 3" key="2">
    <citation type="submission" date="2013-03" db="EMBL/GenBank/DDBJ databases">
        <title>Diversity in Clostridium botulinum.</title>
        <authorList>
            <person name="Timme R.E."/>
            <person name="Allard M."/>
            <person name="Luo Y."/>
            <person name="Strain E."/>
            <person name="Gonzalez-Escalona N."/>
            <person name="Brown E."/>
        </authorList>
    </citation>
    <scope>NUCLEOTIDE SEQUENCE [LARGE SCALE GENOMIC DNA]</scope>
    <source>
        <strain evidence="2 3">CFSAN001627</strain>
    </source>
</reference>
<evidence type="ECO:0000256" key="1">
    <source>
        <dbReference type="SAM" id="Phobius"/>
    </source>
</evidence>
<organism evidence="2 3">
    <name type="scientific">Clostridium botulinum CFSAN001627</name>
    <dbReference type="NCBI Taxonomy" id="1232189"/>
    <lineage>
        <taxon>Bacteria</taxon>
        <taxon>Bacillati</taxon>
        <taxon>Bacillota</taxon>
        <taxon>Clostridia</taxon>
        <taxon>Eubacteriales</taxon>
        <taxon>Clostridiaceae</taxon>
        <taxon>Clostridium</taxon>
    </lineage>
</organism>
<comment type="caution">
    <text evidence="2">The sequence shown here is derived from an EMBL/GenBank/DDBJ whole genome shotgun (WGS) entry which is preliminary data.</text>
</comment>
<keyword evidence="1" id="KW-0812">Transmembrane</keyword>
<evidence type="ECO:0008006" key="4">
    <source>
        <dbReference type="Google" id="ProtNLM"/>
    </source>
</evidence>
<keyword evidence="1" id="KW-1133">Transmembrane helix</keyword>
<dbReference type="Gene3D" id="1.20.120.20">
    <property type="entry name" value="Apolipoprotein"/>
    <property type="match status" value="1"/>
</dbReference>
<dbReference type="EMBL" id="AMXI01000045">
    <property type="protein sequence ID" value="EKN43398.1"/>
    <property type="molecule type" value="Genomic_DNA"/>
</dbReference>